<protein>
    <submittedName>
        <fullName evidence="5">Fe(3+) ABC transporter substrate-binding protein</fullName>
    </submittedName>
</protein>
<keyword evidence="3" id="KW-0479">Metal-binding</keyword>
<keyword evidence="7" id="KW-1185">Reference proteome</keyword>
<dbReference type="STRING" id="1763535.LPB072_15920"/>
<feature type="binding site" evidence="3">
    <location>
        <position position="228"/>
    </location>
    <ligand>
        <name>Fe cation</name>
        <dbReference type="ChEBI" id="CHEBI:24875"/>
    </ligand>
</feature>
<evidence type="ECO:0000256" key="3">
    <source>
        <dbReference type="PIRSR" id="PIRSR002825-1"/>
    </source>
</evidence>
<dbReference type="KEGG" id="hyl:LPB072_15920"/>
<dbReference type="PANTHER" id="PTHR30006">
    <property type="entry name" value="THIAMINE-BINDING PERIPLASMIC PROTEIN-RELATED"/>
    <property type="match status" value="1"/>
</dbReference>
<dbReference type="InterPro" id="IPR006059">
    <property type="entry name" value="SBP"/>
</dbReference>
<feature type="binding site" evidence="3">
    <location>
        <position position="37"/>
    </location>
    <ligand>
        <name>Fe cation</name>
        <dbReference type="ChEBI" id="CHEBI:24875"/>
    </ligand>
</feature>
<feature type="chain" id="PRO_5044549627" evidence="4">
    <location>
        <begin position="26"/>
        <end position="350"/>
    </location>
</feature>
<dbReference type="EMBL" id="CP017476">
    <property type="protein sequence ID" value="AOW15712.1"/>
    <property type="molecule type" value="Genomic_DNA"/>
</dbReference>
<dbReference type="EMBL" id="LVWD01000011">
    <property type="protein sequence ID" value="OAD42192.1"/>
    <property type="molecule type" value="Genomic_DNA"/>
</dbReference>
<reference evidence="5 8" key="2">
    <citation type="submission" date="2016-10" db="EMBL/GenBank/DDBJ databases">
        <title>Hydorgenophaga sp. LPB0072 isolated from gastropod.</title>
        <authorList>
            <person name="Kim E."/>
            <person name="Yi H."/>
        </authorList>
    </citation>
    <scope>NUCLEOTIDE SEQUENCE [LARGE SCALE GENOMIC DNA]</scope>
    <source>
        <strain evidence="5 8">LPB0072</strain>
    </source>
</reference>
<dbReference type="Gene3D" id="3.40.190.10">
    <property type="entry name" value="Periplasmic binding protein-like II"/>
    <property type="match status" value="2"/>
</dbReference>
<evidence type="ECO:0000313" key="6">
    <source>
        <dbReference type="EMBL" id="OAD42192.1"/>
    </source>
</evidence>
<dbReference type="GO" id="GO:0046872">
    <property type="term" value="F:metal ion binding"/>
    <property type="evidence" value="ECO:0007669"/>
    <property type="project" value="UniProtKB-KW"/>
</dbReference>
<evidence type="ECO:0000256" key="4">
    <source>
        <dbReference type="SAM" id="SignalP"/>
    </source>
</evidence>
<dbReference type="PIRSF" id="PIRSF002825">
    <property type="entry name" value="CfbpA"/>
    <property type="match status" value="1"/>
</dbReference>
<dbReference type="InterPro" id="IPR026045">
    <property type="entry name" value="Ferric-bd"/>
</dbReference>
<feature type="binding site" evidence="3">
    <location>
        <position position="229"/>
    </location>
    <ligand>
        <name>Fe cation</name>
        <dbReference type="ChEBI" id="CHEBI:24875"/>
    </ligand>
</feature>
<comment type="similarity">
    <text evidence="1">Belongs to the bacterial solute-binding protein 1 family.</text>
</comment>
<evidence type="ECO:0000313" key="7">
    <source>
        <dbReference type="Proteomes" id="UP000185657"/>
    </source>
</evidence>
<reference evidence="6 7" key="1">
    <citation type="submission" date="2016-02" db="EMBL/GenBank/DDBJ databases">
        <title>Draft genome sequence of Hydrogenophaga sp. LPB0072.</title>
        <authorList>
            <person name="Shin S.-K."/>
            <person name="Yi H."/>
        </authorList>
    </citation>
    <scope>NUCLEOTIDE SEQUENCE [LARGE SCALE GENOMIC DNA]</scope>
    <source>
        <strain evidence="6 7">LPB0072</strain>
    </source>
</reference>
<evidence type="ECO:0000256" key="1">
    <source>
        <dbReference type="ARBA" id="ARBA00008520"/>
    </source>
</evidence>
<dbReference type="PANTHER" id="PTHR30006:SF15">
    <property type="entry name" value="IRON-UTILIZATION PERIPLASMIC PROTEIN"/>
    <property type="match status" value="1"/>
</dbReference>
<accession>A0A167I605</accession>
<sequence>MKLTKQVPMILAAFGAVIAHVPAQAQDKVLNIYSARHYQTDEVMYDQFTKDTGIKINRVDADDAGIVARLRAEGSSSPADVILLVDAARMASADSLGLFQPIQSAKLDEAIPANLRATATKDGVTWTGFSTRARLIVYDPMRVKAADVATYEQLADPKLKGMVCTRSGSHPYNLSLFATVVERLGDAKGEAWLQGVVNNMARSPKGGDTDQIKAVASGECAVALTNSYYMARLVKSDKPEDRSVVEKVRVVFPNQGTSGTHVNIGGAAVAKHAKHRDNAVAFMEYLASPFAQNYFANGNNEFAAAKGVKIDNPAITAMGGDQFKAETVPLGVVAKNMTKVQQMLDRVGYK</sequence>
<organism evidence="5 8">
    <name type="scientific">Hydrogenophaga crassostreae</name>
    <dbReference type="NCBI Taxonomy" id="1763535"/>
    <lineage>
        <taxon>Bacteria</taxon>
        <taxon>Pseudomonadati</taxon>
        <taxon>Pseudomonadota</taxon>
        <taxon>Betaproteobacteria</taxon>
        <taxon>Burkholderiales</taxon>
        <taxon>Comamonadaceae</taxon>
        <taxon>Hydrogenophaga</taxon>
    </lineage>
</organism>
<dbReference type="OrthoDB" id="9769567at2"/>
<evidence type="ECO:0000256" key="2">
    <source>
        <dbReference type="ARBA" id="ARBA00022729"/>
    </source>
</evidence>
<dbReference type="AlphaFoldDB" id="A0A167I605"/>
<keyword evidence="2 4" id="KW-0732">Signal</keyword>
<dbReference type="Proteomes" id="UP000185680">
    <property type="component" value="Chromosome"/>
</dbReference>
<feature type="signal peptide" evidence="4">
    <location>
        <begin position="1"/>
        <end position="25"/>
    </location>
</feature>
<gene>
    <name evidence="5" type="ORF">LPB072_15920</name>
    <name evidence="6" type="ORF">LPB72_09410</name>
</gene>
<name>A0A167I605_9BURK</name>
<keyword evidence="3" id="KW-0408">Iron</keyword>
<proteinExistence type="inferred from homology"/>
<dbReference type="Pfam" id="PF13416">
    <property type="entry name" value="SBP_bac_8"/>
    <property type="match status" value="1"/>
</dbReference>
<evidence type="ECO:0000313" key="5">
    <source>
        <dbReference type="EMBL" id="AOW15712.1"/>
    </source>
</evidence>
<evidence type="ECO:0000313" key="8">
    <source>
        <dbReference type="Proteomes" id="UP000185680"/>
    </source>
</evidence>
<dbReference type="SUPFAM" id="SSF53850">
    <property type="entry name" value="Periplasmic binding protein-like II"/>
    <property type="match status" value="1"/>
</dbReference>
<dbReference type="Proteomes" id="UP000185657">
    <property type="component" value="Unassembled WGS sequence"/>
</dbReference>
<dbReference type="GO" id="GO:0030288">
    <property type="term" value="C:outer membrane-bounded periplasmic space"/>
    <property type="evidence" value="ECO:0007669"/>
    <property type="project" value="TreeGrafter"/>
</dbReference>